<reference evidence="2 3" key="1">
    <citation type="submission" date="2021-05" db="EMBL/GenBank/DDBJ databases">
        <title>Kineosporia and Streptomyces sp. nov. two new marine actinobacteria isolated from Coral.</title>
        <authorList>
            <person name="Buangrab K."/>
            <person name="Sutthacheep M."/>
            <person name="Yeemin T."/>
            <person name="Harunari E."/>
            <person name="Igarashi Y."/>
            <person name="Kanchanasin P."/>
            <person name="Tanasupawat S."/>
            <person name="Phongsopitanun W."/>
        </authorList>
    </citation>
    <scope>NUCLEOTIDE SEQUENCE [LARGE SCALE GENOMIC DNA]</scope>
    <source>
        <strain evidence="2 3">J2-2</strain>
    </source>
</reference>
<gene>
    <name evidence="2" type="ORF">KIH74_15095</name>
</gene>
<evidence type="ECO:0000313" key="2">
    <source>
        <dbReference type="EMBL" id="MBT0770266.1"/>
    </source>
</evidence>
<protein>
    <submittedName>
        <fullName evidence="2">Uncharacterized protein</fullName>
    </submittedName>
</protein>
<organism evidence="2 3">
    <name type="scientific">Kineosporia corallincola</name>
    <dbReference type="NCBI Taxonomy" id="2835133"/>
    <lineage>
        <taxon>Bacteria</taxon>
        <taxon>Bacillati</taxon>
        <taxon>Actinomycetota</taxon>
        <taxon>Actinomycetes</taxon>
        <taxon>Kineosporiales</taxon>
        <taxon>Kineosporiaceae</taxon>
        <taxon>Kineosporia</taxon>
    </lineage>
</organism>
<keyword evidence="1" id="KW-0472">Membrane</keyword>
<keyword evidence="3" id="KW-1185">Reference proteome</keyword>
<dbReference type="RefSeq" id="WP_214156553.1">
    <property type="nucleotide sequence ID" value="NZ_JAHBAY010000005.1"/>
</dbReference>
<feature type="transmembrane region" description="Helical" evidence="1">
    <location>
        <begin position="144"/>
        <end position="162"/>
    </location>
</feature>
<sequence length="336" mass="35660">MNDAVQAVGALADQIDRSRERVSAAQAVVEQGRLQAQGIGARVVAEDLAGLGARLRAVDQMLAQAALGVGQVRRGAEAVRGSGAQTGPVRVSATLKPAGSGKILEHLLTHPAGREKRWRAALSVMAGGVPATFLARAVHPLPVWVTPVAGAGVAAVGGVYGLHRQRVRRVRLAWRLGARPQWSPEQEVTPQARTLVLRALGHVLRDFEPGWLQVVEDLQSTEGDVFAQAMDFVLAIDAMALYALCGDRRPVPGQNYTLAADYVRAHPQAGVSPSAVNRVLAAIADERSTGELPPKRTLLVPALCFGAFVLGETARYGDMTWAELLDEIEVALAVQA</sequence>
<name>A0ABS5TGP1_9ACTN</name>
<accession>A0ABS5TGP1</accession>
<comment type="caution">
    <text evidence="2">The sequence shown here is derived from an EMBL/GenBank/DDBJ whole genome shotgun (WGS) entry which is preliminary data.</text>
</comment>
<dbReference type="Proteomes" id="UP001197247">
    <property type="component" value="Unassembled WGS sequence"/>
</dbReference>
<keyword evidence="1" id="KW-1133">Transmembrane helix</keyword>
<dbReference type="EMBL" id="JAHBAY010000005">
    <property type="protein sequence ID" value="MBT0770266.1"/>
    <property type="molecule type" value="Genomic_DNA"/>
</dbReference>
<keyword evidence="1" id="KW-0812">Transmembrane</keyword>
<evidence type="ECO:0000256" key="1">
    <source>
        <dbReference type="SAM" id="Phobius"/>
    </source>
</evidence>
<proteinExistence type="predicted"/>
<feature type="transmembrane region" description="Helical" evidence="1">
    <location>
        <begin position="120"/>
        <end position="138"/>
    </location>
</feature>
<evidence type="ECO:0000313" key="3">
    <source>
        <dbReference type="Proteomes" id="UP001197247"/>
    </source>
</evidence>